<dbReference type="AlphaFoldDB" id="A0A1I1X8R5"/>
<dbReference type="Proteomes" id="UP000325289">
    <property type="component" value="Unassembled WGS sequence"/>
</dbReference>
<evidence type="ECO:0000259" key="1">
    <source>
        <dbReference type="PROSITE" id="PS50846"/>
    </source>
</evidence>
<feature type="domain" description="HMA" evidence="1">
    <location>
        <begin position="1"/>
        <end position="61"/>
    </location>
</feature>
<dbReference type="GO" id="GO:0046872">
    <property type="term" value="F:metal ion binding"/>
    <property type="evidence" value="ECO:0007669"/>
    <property type="project" value="InterPro"/>
</dbReference>
<accession>A0A1I1X8R5</accession>
<dbReference type="SUPFAM" id="SSF55008">
    <property type="entry name" value="HMA, heavy metal-associated domain"/>
    <property type="match status" value="1"/>
</dbReference>
<dbReference type="InterPro" id="IPR006121">
    <property type="entry name" value="HMA_dom"/>
</dbReference>
<sequence length="64" mass="6637">MKFSVPDMSCGHCTAAIEKELKAKAPGATVSCDLGSRIVEVMGAEPDQVQAAIRDAGYDARPAA</sequence>
<evidence type="ECO:0000313" key="3">
    <source>
        <dbReference type="Proteomes" id="UP000325289"/>
    </source>
</evidence>
<keyword evidence="3" id="KW-1185">Reference proteome</keyword>
<protein>
    <submittedName>
        <fullName evidence="2">Copper chaperone</fullName>
    </submittedName>
</protein>
<organism evidence="2 3">
    <name type="scientific">Roseivivax sediminis</name>
    <dbReference type="NCBI Taxonomy" id="936889"/>
    <lineage>
        <taxon>Bacteria</taxon>
        <taxon>Pseudomonadati</taxon>
        <taxon>Pseudomonadota</taxon>
        <taxon>Alphaproteobacteria</taxon>
        <taxon>Rhodobacterales</taxon>
        <taxon>Roseobacteraceae</taxon>
        <taxon>Roseivivax</taxon>
    </lineage>
</organism>
<reference evidence="2 3" key="1">
    <citation type="submission" date="2016-10" db="EMBL/GenBank/DDBJ databases">
        <authorList>
            <person name="Varghese N."/>
            <person name="Submissions S."/>
        </authorList>
    </citation>
    <scope>NUCLEOTIDE SEQUENCE [LARGE SCALE GENOMIC DNA]</scope>
    <source>
        <strain evidence="3">YIM D21,KCTC 23444,ACCC 10710</strain>
    </source>
</reference>
<evidence type="ECO:0000313" key="2">
    <source>
        <dbReference type="EMBL" id="SFE03742.1"/>
    </source>
</evidence>
<dbReference type="InterPro" id="IPR036163">
    <property type="entry name" value="HMA_dom_sf"/>
</dbReference>
<dbReference type="Gene3D" id="3.30.70.100">
    <property type="match status" value="1"/>
</dbReference>
<dbReference type="OrthoDB" id="9801832at2"/>
<proteinExistence type="predicted"/>
<name>A0A1I1X8R5_9RHOB</name>
<dbReference type="RefSeq" id="WP_149755803.1">
    <property type="nucleotide sequence ID" value="NZ_FOMS01000005.1"/>
</dbReference>
<gene>
    <name evidence="2" type="ORF">SAMN04515678_105285</name>
</gene>
<dbReference type="Pfam" id="PF00403">
    <property type="entry name" value="HMA"/>
    <property type="match status" value="1"/>
</dbReference>
<dbReference type="CDD" id="cd00371">
    <property type="entry name" value="HMA"/>
    <property type="match status" value="1"/>
</dbReference>
<dbReference type="PROSITE" id="PS50846">
    <property type="entry name" value="HMA_2"/>
    <property type="match status" value="1"/>
</dbReference>
<dbReference type="EMBL" id="FOMS01000005">
    <property type="protein sequence ID" value="SFE03742.1"/>
    <property type="molecule type" value="Genomic_DNA"/>
</dbReference>